<keyword evidence="1 7" id="KW-0547">Nucleotide-binding</keyword>
<dbReference type="Proteomes" id="UP000735302">
    <property type="component" value="Unassembled WGS sequence"/>
</dbReference>
<comment type="similarity">
    <text evidence="7">Belongs to the DEAD box helicase family.</text>
</comment>
<accession>A0AAV4A9E2</accession>
<comment type="caution">
    <text evidence="12">The sequence shown here is derived from an EMBL/GenBank/DDBJ whole genome shotgun (WGS) entry which is preliminary data.</text>
</comment>
<dbReference type="GO" id="GO:0003723">
    <property type="term" value="F:RNA binding"/>
    <property type="evidence" value="ECO:0007669"/>
    <property type="project" value="UniProtKB-UniRule"/>
</dbReference>
<dbReference type="InterPro" id="IPR000629">
    <property type="entry name" value="RNA-helicase_DEAD-box_CS"/>
</dbReference>
<comment type="function">
    <text evidence="7">RNA helicase.</text>
</comment>
<dbReference type="CDD" id="cd17946">
    <property type="entry name" value="DEADc_DDX24"/>
    <property type="match status" value="1"/>
</dbReference>
<dbReference type="SMART" id="SM00487">
    <property type="entry name" value="DEXDc"/>
    <property type="match status" value="1"/>
</dbReference>
<protein>
    <recommendedName>
        <fullName evidence="7">ATP-dependent RNA helicase</fullName>
        <ecNumber evidence="7">3.6.4.13</ecNumber>
    </recommendedName>
</protein>
<keyword evidence="4 7" id="KW-0067">ATP-binding</keyword>
<evidence type="ECO:0000256" key="4">
    <source>
        <dbReference type="ARBA" id="ARBA00022840"/>
    </source>
</evidence>
<evidence type="ECO:0000256" key="2">
    <source>
        <dbReference type="ARBA" id="ARBA00022801"/>
    </source>
</evidence>
<feature type="region of interest" description="Disordered" evidence="8">
    <location>
        <begin position="45"/>
        <end position="132"/>
    </location>
</feature>
<dbReference type="CDD" id="cd18787">
    <property type="entry name" value="SF2_C_DEAD"/>
    <property type="match status" value="1"/>
</dbReference>
<evidence type="ECO:0000256" key="1">
    <source>
        <dbReference type="ARBA" id="ARBA00022741"/>
    </source>
</evidence>
<evidence type="ECO:0000259" key="10">
    <source>
        <dbReference type="PROSITE" id="PS51194"/>
    </source>
</evidence>
<dbReference type="InterPro" id="IPR014001">
    <property type="entry name" value="Helicase_ATP-bd"/>
</dbReference>
<dbReference type="GO" id="GO:0003724">
    <property type="term" value="F:RNA helicase activity"/>
    <property type="evidence" value="ECO:0007669"/>
    <property type="project" value="UniProtKB-EC"/>
</dbReference>
<dbReference type="PANTHER" id="PTHR24031">
    <property type="entry name" value="RNA HELICASE"/>
    <property type="match status" value="1"/>
</dbReference>
<keyword evidence="5 7" id="KW-0694">RNA-binding</keyword>
<evidence type="ECO:0000256" key="5">
    <source>
        <dbReference type="ARBA" id="ARBA00022884"/>
    </source>
</evidence>
<dbReference type="EC" id="3.6.4.13" evidence="7"/>
<evidence type="ECO:0000313" key="13">
    <source>
        <dbReference type="Proteomes" id="UP000735302"/>
    </source>
</evidence>
<dbReference type="PROSITE" id="PS51195">
    <property type="entry name" value="Q_MOTIF"/>
    <property type="match status" value="1"/>
</dbReference>
<dbReference type="PROSITE" id="PS00039">
    <property type="entry name" value="DEAD_ATP_HELICASE"/>
    <property type="match status" value="1"/>
</dbReference>
<dbReference type="GO" id="GO:0005524">
    <property type="term" value="F:ATP binding"/>
    <property type="evidence" value="ECO:0007669"/>
    <property type="project" value="UniProtKB-UniRule"/>
</dbReference>
<evidence type="ECO:0000259" key="9">
    <source>
        <dbReference type="PROSITE" id="PS51192"/>
    </source>
</evidence>
<evidence type="ECO:0000313" key="12">
    <source>
        <dbReference type="EMBL" id="GFO03099.1"/>
    </source>
</evidence>
<evidence type="ECO:0000256" key="3">
    <source>
        <dbReference type="ARBA" id="ARBA00022806"/>
    </source>
</evidence>
<dbReference type="InterPro" id="IPR014014">
    <property type="entry name" value="RNA_helicase_DEAD_Q_motif"/>
</dbReference>
<dbReference type="SUPFAM" id="SSF52540">
    <property type="entry name" value="P-loop containing nucleoside triphosphate hydrolases"/>
    <property type="match status" value="1"/>
</dbReference>
<dbReference type="PROSITE" id="PS51194">
    <property type="entry name" value="HELICASE_CTER"/>
    <property type="match status" value="1"/>
</dbReference>
<dbReference type="Pfam" id="PF00270">
    <property type="entry name" value="DEAD"/>
    <property type="match status" value="1"/>
</dbReference>
<dbReference type="InterPro" id="IPR027417">
    <property type="entry name" value="P-loop_NTPase"/>
</dbReference>
<feature type="compositionally biased region" description="Basic residues" evidence="8">
    <location>
        <begin position="56"/>
        <end position="66"/>
    </location>
</feature>
<comment type="domain">
    <text evidence="7">The Q motif is unique to and characteristic of the DEAD box family of RNA helicases and controls ATP binding and hydrolysis.</text>
</comment>
<comment type="catalytic activity">
    <reaction evidence="7">
        <text>ATP + H2O = ADP + phosphate + H(+)</text>
        <dbReference type="Rhea" id="RHEA:13065"/>
        <dbReference type="ChEBI" id="CHEBI:15377"/>
        <dbReference type="ChEBI" id="CHEBI:15378"/>
        <dbReference type="ChEBI" id="CHEBI:30616"/>
        <dbReference type="ChEBI" id="CHEBI:43474"/>
        <dbReference type="ChEBI" id="CHEBI:456216"/>
        <dbReference type="EC" id="3.6.4.13"/>
    </reaction>
</comment>
<dbReference type="AlphaFoldDB" id="A0AAV4A9E2"/>
<dbReference type="Gene3D" id="3.40.50.300">
    <property type="entry name" value="P-loop containing nucleotide triphosphate hydrolases"/>
    <property type="match status" value="2"/>
</dbReference>
<feature type="compositionally biased region" description="Basic and acidic residues" evidence="8">
    <location>
        <begin position="94"/>
        <end position="106"/>
    </location>
</feature>
<dbReference type="InterPro" id="IPR011545">
    <property type="entry name" value="DEAD/DEAH_box_helicase_dom"/>
</dbReference>
<dbReference type="SMART" id="SM00490">
    <property type="entry name" value="HELICc"/>
    <property type="match status" value="1"/>
</dbReference>
<feature type="domain" description="Helicase ATP-binding" evidence="9">
    <location>
        <begin position="352"/>
        <end position="564"/>
    </location>
</feature>
<feature type="compositionally biased region" description="Basic residues" evidence="8">
    <location>
        <begin position="84"/>
        <end position="93"/>
    </location>
</feature>
<evidence type="ECO:0000256" key="6">
    <source>
        <dbReference type="PROSITE-ProRule" id="PRU00552"/>
    </source>
</evidence>
<gene>
    <name evidence="12" type="ORF">PoB_002960400</name>
</gene>
<keyword evidence="13" id="KW-1185">Reference proteome</keyword>
<organism evidence="12 13">
    <name type="scientific">Plakobranchus ocellatus</name>
    <dbReference type="NCBI Taxonomy" id="259542"/>
    <lineage>
        <taxon>Eukaryota</taxon>
        <taxon>Metazoa</taxon>
        <taxon>Spiralia</taxon>
        <taxon>Lophotrochozoa</taxon>
        <taxon>Mollusca</taxon>
        <taxon>Gastropoda</taxon>
        <taxon>Heterobranchia</taxon>
        <taxon>Euthyneura</taxon>
        <taxon>Panpulmonata</taxon>
        <taxon>Sacoglossa</taxon>
        <taxon>Placobranchoidea</taxon>
        <taxon>Plakobranchidae</taxon>
        <taxon>Plakobranchus</taxon>
    </lineage>
</organism>
<name>A0AAV4A9E2_9GAST</name>
<evidence type="ECO:0000256" key="8">
    <source>
        <dbReference type="SAM" id="MobiDB-lite"/>
    </source>
</evidence>
<keyword evidence="2 7" id="KW-0378">Hydrolase</keyword>
<sequence length="822" mass="94029">MATTLRVKEKSRWKHLKLPEDVLNSEDFSALVEIQELIDYELVPVEGDASDSETRRKNKANSRKRKCQDETKMCDEQELGKDSPRKKKKTSKKKHEENKLSVKNEDSQLSLKSMGNKTKNKSNFKQKDEHVEKSNCLLNKKDLAHSKKQSSWMVSSKNVEIVTGEDIHDENSDKSISNTEKVPNRGELKLKKANKAQNKGTESLTGSVFNVTREDTLNENMVNSIISGDEICPSDQIKLKKTRRKKNIIAENEVKTAPVDDHTEIRSSKINEILKTKRKKKNKSKKMKHLSQEAQTTIECDVLEGQEAESSYASSKVDMSEWNDLFVPDELLKALQDLKFTKPTVIQRQSLPSAIRDRKDILGAAETGSGKTLAFGIPLISHILNAKRVAGHYYDREEKNEDGYSDDSTEKDSLPIDTLKNPPMALILEPTRELAVQVQKHLKAVAKYTDIKFANIVGGMSVEKQRRILGKNPEVIIATPGRLWQLIEEGNDHLCQIDCILCLVLDEADRMVEKGHYEELTKLLELINKSRRKTKSRQTFVMSATLTMDISAPKRLMNKGKKVHKEEDKIKSLIEKTCIRGKPQVIDLTPSVKVAQTLTELRINCKADEKDFFLYYFLCQHPGRTLVFANSKDCLRRLVAVFTLLQCSPLPLHADMHQRQRLKNLDRFSENKRALLIASDVAARGLDIPHVDHVIHYQVPRTMENYVHRSGRTARASNLGLSVMLVGPEDAKDYRKIIQGVRNGEDLPLLPVEMELMPAVRQRVNLARELDVKEYRIKKKKVKNNFFIKAAEEMDMIIDDDRLYPFYFVVLFFKIYINMHAC</sequence>
<feature type="compositionally biased region" description="Polar residues" evidence="8">
    <location>
        <begin position="107"/>
        <end position="117"/>
    </location>
</feature>
<feature type="domain" description="DEAD-box RNA helicase Q" evidence="11">
    <location>
        <begin position="320"/>
        <end position="348"/>
    </location>
</feature>
<feature type="short sequence motif" description="Q motif" evidence="6">
    <location>
        <begin position="320"/>
        <end position="348"/>
    </location>
</feature>
<keyword evidence="3 7" id="KW-0347">Helicase</keyword>
<evidence type="ECO:0000256" key="7">
    <source>
        <dbReference type="RuleBase" id="RU365068"/>
    </source>
</evidence>
<feature type="domain" description="Helicase C-terminal" evidence="10">
    <location>
        <begin position="597"/>
        <end position="758"/>
    </location>
</feature>
<dbReference type="PROSITE" id="PS51192">
    <property type="entry name" value="HELICASE_ATP_BIND_1"/>
    <property type="match status" value="1"/>
</dbReference>
<dbReference type="Pfam" id="PF00271">
    <property type="entry name" value="Helicase_C"/>
    <property type="match status" value="1"/>
</dbReference>
<feature type="compositionally biased region" description="Basic and acidic residues" evidence="8">
    <location>
        <begin position="67"/>
        <end position="83"/>
    </location>
</feature>
<reference evidence="12 13" key="1">
    <citation type="journal article" date="2021" name="Elife">
        <title>Chloroplast acquisition without the gene transfer in kleptoplastic sea slugs, Plakobranchus ocellatus.</title>
        <authorList>
            <person name="Maeda T."/>
            <person name="Takahashi S."/>
            <person name="Yoshida T."/>
            <person name="Shimamura S."/>
            <person name="Takaki Y."/>
            <person name="Nagai Y."/>
            <person name="Toyoda A."/>
            <person name="Suzuki Y."/>
            <person name="Arimoto A."/>
            <person name="Ishii H."/>
            <person name="Satoh N."/>
            <person name="Nishiyama T."/>
            <person name="Hasebe M."/>
            <person name="Maruyama T."/>
            <person name="Minagawa J."/>
            <person name="Obokata J."/>
            <person name="Shigenobu S."/>
        </authorList>
    </citation>
    <scope>NUCLEOTIDE SEQUENCE [LARGE SCALE GENOMIC DNA]</scope>
</reference>
<proteinExistence type="inferred from homology"/>
<dbReference type="GO" id="GO:0016787">
    <property type="term" value="F:hydrolase activity"/>
    <property type="evidence" value="ECO:0007669"/>
    <property type="project" value="UniProtKB-KW"/>
</dbReference>
<dbReference type="EMBL" id="BLXT01003724">
    <property type="protein sequence ID" value="GFO03099.1"/>
    <property type="molecule type" value="Genomic_DNA"/>
</dbReference>
<evidence type="ECO:0000259" key="11">
    <source>
        <dbReference type="PROSITE" id="PS51195"/>
    </source>
</evidence>
<dbReference type="InterPro" id="IPR001650">
    <property type="entry name" value="Helicase_C-like"/>
</dbReference>